<dbReference type="GO" id="GO:0005886">
    <property type="term" value="C:plasma membrane"/>
    <property type="evidence" value="ECO:0007669"/>
    <property type="project" value="UniProtKB-SubCell"/>
</dbReference>
<dbReference type="CDD" id="cd08010">
    <property type="entry name" value="MltG_like"/>
    <property type="match status" value="1"/>
</dbReference>
<evidence type="ECO:0000256" key="3">
    <source>
        <dbReference type="ARBA" id="ARBA00022989"/>
    </source>
</evidence>
<dbReference type="InterPro" id="IPR003770">
    <property type="entry name" value="MLTG-like"/>
</dbReference>
<dbReference type="AlphaFoldDB" id="K6WWA0"/>
<evidence type="ECO:0000256" key="4">
    <source>
        <dbReference type="ARBA" id="ARBA00023136"/>
    </source>
</evidence>
<sequence length="475" mass="51807">MSNEPPSRRPGASGDWDADAPDAWDEPEVVRASDQHGRQAREDAGPDLEHGVDQGGDHSGDHDDRGLERGPDQHDGGYGYEDHAEYDEHGRYDEQDGHGEYDEHGYAGDDAGHDEPPYDESSGTARKPVWRRLVVFAVALALVVGGVAVGVGLFRPIYQQFTAPKDYEGAGQGQVEVVVEPGDTGLEIGQRLQQAGVVLTAGAFTQAIQDNPGDELQPGHYALRKEMQAAQALSLMRNEGRNTTRVTIREGLWKSEVYAELSKVTQVPVAQYQAAEKRIQDDPSIVGLPEAAKGNIEGYLFPATYDFDPGTDAISQLRTMVAHATSQLRSLNVPPANMERVMTVASLVEGEARTDEDGPKVARVIENRLKANMPLQMDSTVNYAAQRRSITTSDEERAATSPYNTYRHPGLPPGPINNPGAKSINAAQNPVDGPWLYFVTVDPGTGETVFTTTLDEHNVQVRRFQQWCQANPGKC</sequence>
<proteinExistence type="inferred from homology"/>
<dbReference type="STRING" id="1184609.KILIM_035_00410"/>
<comment type="caution">
    <text evidence="9">The sequence shown here is derived from an EMBL/GenBank/DDBJ whole genome shotgun (WGS) entry which is preliminary data.</text>
</comment>
<evidence type="ECO:0000256" key="1">
    <source>
        <dbReference type="ARBA" id="ARBA00022475"/>
    </source>
</evidence>
<dbReference type="eggNOG" id="COG1559">
    <property type="taxonomic scope" value="Bacteria"/>
</dbReference>
<feature type="compositionally biased region" description="Acidic residues" evidence="8">
    <location>
        <begin position="16"/>
        <end position="27"/>
    </location>
</feature>
<reference evidence="9 10" key="1">
    <citation type="submission" date="2012-08" db="EMBL/GenBank/DDBJ databases">
        <title>Whole genome shotgun sequence of Kineosphaera limosa NBRC 100340.</title>
        <authorList>
            <person name="Yoshida I."/>
            <person name="Isaki S."/>
            <person name="Hosoyama A."/>
            <person name="Tsuchikane K."/>
            <person name="Katsumata H."/>
            <person name="Ando Y."/>
            <person name="Ohji S."/>
            <person name="Hamada M."/>
            <person name="Tamura T."/>
            <person name="Yamazoe A."/>
            <person name="Yamazaki S."/>
            <person name="Fujita N."/>
        </authorList>
    </citation>
    <scope>NUCLEOTIDE SEQUENCE [LARGE SCALE GENOMIC DNA]</scope>
    <source>
        <strain evidence="9 10">NBRC 100340</strain>
    </source>
</reference>
<evidence type="ECO:0000256" key="6">
    <source>
        <dbReference type="ARBA" id="ARBA00023316"/>
    </source>
</evidence>
<keyword evidence="3 7" id="KW-1133">Transmembrane helix</keyword>
<keyword evidence="10" id="KW-1185">Reference proteome</keyword>
<dbReference type="PANTHER" id="PTHR30518">
    <property type="entry name" value="ENDOLYTIC MUREIN TRANSGLYCOSYLASE"/>
    <property type="match status" value="1"/>
</dbReference>
<evidence type="ECO:0000313" key="10">
    <source>
        <dbReference type="Proteomes" id="UP000008366"/>
    </source>
</evidence>
<accession>K6WWA0</accession>
<dbReference type="GO" id="GO:0071555">
    <property type="term" value="P:cell wall organization"/>
    <property type="evidence" value="ECO:0007669"/>
    <property type="project" value="UniProtKB-KW"/>
</dbReference>
<keyword evidence="6 7" id="KW-0961">Cell wall biogenesis/degradation</keyword>
<dbReference type="Proteomes" id="UP000008366">
    <property type="component" value="Unassembled WGS sequence"/>
</dbReference>
<gene>
    <name evidence="7" type="primary">mltG</name>
    <name evidence="9" type="ORF">KILIM_035_00410</name>
</gene>
<feature type="region of interest" description="Disordered" evidence="8">
    <location>
        <begin position="1"/>
        <end position="124"/>
    </location>
</feature>
<evidence type="ECO:0000256" key="5">
    <source>
        <dbReference type="ARBA" id="ARBA00023239"/>
    </source>
</evidence>
<comment type="similarity">
    <text evidence="7">Belongs to the transglycosylase MltG family.</text>
</comment>
<dbReference type="RefSeq" id="WP_006592884.1">
    <property type="nucleotide sequence ID" value="NZ_BAHD01000035.1"/>
</dbReference>
<comment type="function">
    <text evidence="7">Functions as a peptidoglycan terminase that cleaves nascent peptidoglycan strands endolytically to terminate their elongation.</text>
</comment>
<comment type="catalytic activity">
    <reaction evidence="7">
        <text>a peptidoglycan chain = a peptidoglycan chain with N-acetyl-1,6-anhydromuramyl-[peptide] at the reducing end + a peptidoglycan chain with N-acetylglucosamine at the non-reducing end.</text>
        <dbReference type="EC" id="4.2.2.29"/>
    </reaction>
</comment>
<organism evidence="9 10">
    <name type="scientific">Kineosphaera limosa NBRC 100340</name>
    <dbReference type="NCBI Taxonomy" id="1184609"/>
    <lineage>
        <taxon>Bacteria</taxon>
        <taxon>Bacillati</taxon>
        <taxon>Actinomycetota</taxon>
        <taxon>Actinomycetes</taxon>
        <taxon>Micrococcales</taxon>
        <taxon>Dermatophilaceae</taxon>
        <taxon>Kineosphaera</taxon>
    </lineage>
</organism>
<evidence type="ECO:0000256" key="7">
    <source>
        <dbReference type="HAMAP-Rule" id="MF_02065"/>
    </source>
</evidence>
<feature type="compositionally biased region" description="Basic and acidic residues" evidence="8">
    <location>
        <begin position="28"/>
        <end position="116"/>
    </location>
</feature>
<dbReference type="Pfam" id="PF02618">
    <property type="entry name" value="YceG"/>
    <property type="match status" value="1"/>
</dbReference>
<dbReference type="Gene3D" id="3.30.160.60">
    <property type="entry name" value="Classic Zinc Finger"/>
    <property type="match status" value="1"/>
</dbReference>
<keyword evidence="5 7" id="KW-0456">Lyase</keyword>
<keyword evidence="4 7" id="KW-0472">Membrane</keyword>
<dbReference type="GO" id="GO:0008932">
    <property type="term" value="F:lytic endotransglycosylase activity"/>
    <property type="evidence" value="ECO:0007669"/>
    <property type="project" value="UniProtKB-UniRule"/>
</dbReference>
<feature type="region of interest" description="Disordered" evidence="8">
    <location>
        <begin position="389"/>
        <end position="412"/>
    </location>
</feature>
<dbReference type="HAMAP" id="MF_02065">
    <property type="entry name" value="MltG"/>
    <property type="match status" value="1"/>
</dbReference>
<evidence type="ECO:0000256" key="8">
    <source>
        <dbReference type="SAM" id="MobiDB-lite"/>
    </source>
</evidence>
<dbReference type="EC" id="4.2.2.29" evidence="7"/>
<dbReference type="EMBL" id="BAHD01000035">
    <property type="protein sequence ID" value="GAB96352.1"/>
    <property type="molecule type" value="Genomic_DNA"/>
</dbReference>
<feature type="transmembrane region" description="Helical" evidence="7">
    <location>
        <begin position="133"/>
        <end position="154"/>
    </location>
</feature>
<keyword evidence="2 7" id="KW-0812">Transmembrane</keyword>
<evidence type="ECO:0000256" key="2">
    <source>
        <dbReference type="ARBA" id="ARBA00022692"/>
    </source>
</evidence>
<dbReference type="GO" id="GO:0009252">
    <property type="term" value="P:peptidoglycan biosynthetic process"/>
    <property type="evidence" value="ECO:0007669"/>
    <property type="project" value="UniProtKB-UniRule"/>
</dbReference>
<evidence type="ECO:0000313" key="9">
    <source>
        <dbReference type="EMBL" id="GAB96352.1"/>
    </source>
</evidence>
<comment type="subcellular location">
    <subcellularLocation>
        <location evidence="7">Cell membrane</location>
        <topology evidence="7">Single-pass membrane protein</topology>
    </subcellularLocation>
</comment>
<feature type="site" description="Important for catalytic activity" evidence="7">
    <location>
        <position position="351"/>
    </location>
</feature>
<dbReference type="PANTHER" id="PTHR30518:SF2">
    <property type="entry name" value="ENDOLYTIC MUREIN TRANSGLYCOSYLASE"/>
    <property type="match status" value="1"/>
</dbReference>
<dbReference type="Gene3D" id="3.30.1490.480">
    <property type="entry name" value="Endolytic murein transglycosylase"/>
    <property type="match status" value="1"/>
</dbReference>
<dbReference type="NCBIfam" id="TIGR00247">
    <property type="entry name" value="endolytic transglycosylase MltG"/>
    <property type="match status" value="1"/>
</dbReference>
<name>K6WWA0_9MICO</name>
<protein>
    <recommendedName>
        <fullName evidence="7">Endolytic murein transglycosylase</fullName>
        <ecNumber evidence="7">4.2.2.29</ecNumber>
    </recommendedName>
    <alternativeName>
        <fullName evidence="7">Peptidoglycan lytic transglycosylase</fullName>
    </alternativeName>
    <alternativeName>
        <fullName evidence="7">Peptidoglycan polymerization terminase</fullName>
    </alternativeName>
</protein>
<keyword evidence="1 7" id="KW-1003">Cell membrane</keyword>